<dbReference type="CDD" id="cd13228">
    <property type="entry name" value="PHear_NECAP"/>
    <property type="match status" value="1"/>
</dbReference>
<dbReference type="EMBL" id="JANTQA010000047">
    <property type="protein sequence ID" value="KAJ3433703.1"/>
    <property type="molecule type" value="Genomic_DNA"/>
</dbReference>
<feature type="compositionally biased region" description="Basic residues" evidence="1">
    <location>
        <begin position="158"/>
        <end position="167"/>
    </location>
</feature>
<dbReference type="PANTHER" id="PTHR12847">
    <property type="entry name" value="ATP-BINDING CASSETTE ABC TRANSPORTER-RELATED"/>
    <property type="match status" value="1"/>
</dbReference>
<reference evidence="3" key="1">
    <citation type="submission" date="2022-08" db="EMBL/GenBank/DDBJ databases">
        <title>Novel sulphate-reducing endosymbionts in the free-living metamonad Anaeramoeba.</title>
        <authorList>
            <person name="Jerlstrom-Hultqvist J."/>
            <person name="Cepicka I."/>
            <person name="Gallot-Lavallee L."/>
            <person name="Salas-Leiva D."/>
            <person name="Curtis B.A."/>
            <person name="Zahonova K."/>
            <person name="Pipaliya S."/>
            <person name="Dacks J."/>
            <person name="Roger A.J."/>
        </authorList>
    </citation>
    <scope>NUCLEOTIDE SEQUENCE</scope>
    <source>
        <strain evidence="3">Busselton2</strain>
    </source>
</reference>
<proteinExistence type="predicted"/>
<dbReference type="PANTHER" id="PTHR12847:SF9">
    <property type="entry name" value="NECAP-LIKE PROTEIN CG9132"/>
    <property type="match status" value="1"/>
</dbReference>
<dbReference type="Proteomes" id="UP001146793">
    <property type="component" value="Unassembled WGS sequence"/>
</dbReference>
<comment type="caution">
    <text evidence="3">The sequence shown here is derived from an EMBL/GenBank/DDBJ whole genome shotgun (WGS) entry which is preliminary data.</text>
</comment>
<dbReference type="InterPro" id="IPR012466">
    <property type="entry name" value="NECAP_PHear"/>
</dbReference>
<organism evidence="3 4">
    <name type="scientific">Anaeramoeba flamelloides</name>
    <dbReference type="NCBI Taxonomy" id="1746091"/>
    <lineage>
        <taxon>Eukaryota</taxon>
        <taxon>Metamonada</taxon>
        <taxon>Anaeramoebidae</taxon>
        <taxon>Anaeramoeba</taxon>
    </lineage>
</organism>
<name>A0AAV7YV64_9EUKA</name>
<dbReference type="Pfam" id="PF07933">
    <property type="entry name" value="DUF1681"/>
    <property type="match status" value="1"/>
</dbReference>
<accession>A0AAV7YV64</accession>
<dbReference type="SUPFAM" id="SSF50729">
    <property type="entry name" value="PH domain-like"/>
    <property type="match status" value="1"/>
</dbReference>
<feature type="region of interest" description="Disordered" evidence="1">
    <location>
        <begin position="154"/>
        <end position="201"/>
    </location>
</feature>
<dbReference type="Gene3D" id="2.30.29.30">
    <property type="entry name" value="Pleckstrin-homology domain (PH domain)/Phosphotyrosine-binding domain (PTB)"/>
    <property type="match status" value="1"/>
</dbReference>
<evidence type="ECO:0000256" key="1">
    <source>
        <dbReference type="SAM" id="MobiDB-lite"/>
    </source>
</evidence>
<gene>
    <name evidence="3" type="ORF">M0812_22668</name>
</gene>
<dbReference type="GO" id="GO:0006897">
    <property type="term" value="P:endocytosis"/>
    <property type="evidence" value="ECO:0007669"/>
    <property type="project" value="InterPro"/>
</dbReference>
<sequence>MSQERTLLVIPECNAFKIPPLQTSKGFTCSEWQGNHIWTGRMRIVSNGEECIIRLEDTNTDRVFGQCFYNVDKEGDVTPVIDSSRFFVLKIKNSQGRHAFIGIGFEERATAFDFNVALEEHRNNVIEMRQPKKKLSDEPKKDYSLKEGQKIKISIGQSKKKKTRTKKTTGGGLFKLAPPPKSGNSVRNKKSGQQQESWVKF</sequence>
<evidence type="ECO:0000259" key="2">
    <source>
        <dbReference type="Pfam" id="PF07933"/>
    </source>
</evidence>
<evidence type="ECO:0000313" key="4">
    <source>
        <dbReference type="Proteomes" id="UP001146793"/>
    </source>
</evidence>
<dbReference type="GO" id="GO:0030125">
    <property type="term" value="C:clathrin vesicle coat"/>
    <property type="evidence" value="ECO:0007669"/>
    <property type="project" value="TreeGrafter"/>
</dbReference>
<dbReference type="AlphaFoldDB" id="A0AAV7YV64"/>
<feature type="domain" description="NECAP PHear" evidence="2">
    <location>
        <begin position="4"/>
        <end position="156"/>
    </location>
</feature>
<feature type="compositionally biased region" description="Polar residues" evidence="1">
    <location>
        <begin position="182"/>
        <end position="201"/>
    </location>
</feature>
<protein>
    <submittedName>
        <fullName evidence="3">Necap-like protein</fullName>
    </submittedName>
</protein>
<evidence type="ECO:0000313" key="3">
    <source>
        <dbReference type="EMBL" id="KAJ3433703.1"/>
    </source>
</evidence>
<dbReference type="InterPro" id="IPR011993">
    <property type="entry name" value="PH-like_dom_sf"/>
</dbReference>